<evidence type="ECO:0000313" key="3">
    <source>
        <dbReference type="EMBL" id="CDW74035.1"/>
    </source>
</evidence>
<evidence type="ECO:0000256" key="2">
    <source>
        <dbReference type="SAM" id="MobiDB-lite"/>
    </source>
</evidence>
<dbReference type="AlphaFoldDB" id="A0A077ZVR6"/>
<evidence type="ECO:0000313" key="4">
    <source>
        <dbReference type="Proteomes" id="UP000039865"/>
    </source>
</evidence>
<protein>
    <submittedName>
        <fullName evidence="3">Uncharacterized protein</fullName>
    </submittedName>
</protein>
<sequence>MKSMISIYNVQQNGNTNQNLQLKSNNRSQNDIKIQNNKIQHINLQQDYPYVSDFFSKRRNTQSLESCKTKSQYTNTMTKAQTTANRFGNKSYIDYPSTSNYTIDPLSNMNKSVYNNNNHSNLIIRRQFDQMPSSQSILIDSSTEEGIKMLQSRKLKKQTEIEMERAETLDKYQRNKHQKIQELRSEELFNYYQTVVESKKSDQLKTLVNNSKISALIQIKKQQCLSPSKISQAAKDNIQVDLQQKLKVKSYEVHIDLINEEAVLNRRKIEQVKLEEEKLRRQIEEKKNQHKNTIMKKIGKNRKLSLLQTDQIQILFGRNTTLTNQIQQIQTYQNSLQQSKLPKSFIKESNQLYQSNHRESNLNQRENKNDGIQTNYQVQEQDEEIECFNSDDDKDITEISQLKNHNEQSREHRIEQKIIQQELMTNSDIDYHKQQFIQDKDDVQNSQNYDKNLETAFNKGQDFLIIQTSTESKPNFKIQKHSSQFPEVKNVKFNYKNNRKLDENIYLTDKNNSDKNNDKILESHNNNSIYENGQALKHNNTIKLDYQYSEDEQEDDKIEFNNENDVYQNDDSNGLMNSNYGHKGKSKQDYTLRSVIEGDSEDKFDQKSNDLNQQQANNVILDQQAQSLSDKDDAPQMYDDDFERE</sequence>
<feature type="compositionally biased region" description="Polar residues" evidence="2">
    <location>
        <begin position="609"/>
        <end position="628"/>
    </location>
</feature>
<name>A0A077ZVR6_STYLE</name>
<keyword evidence="4" id="KW-1185">Reference proteome</keyword>
<dbReference type="InParanoid" id="A0A077ZVR6"/>
<feature type="coiled-coil region" evidence="1">
    <location>
        <begin position="265"/>
        <end position="296"/>
    </location>
</feature>
<proteinExistence type="predicted"/>
<feature type="region of interest" description="Disordered" evidence="2">
    <location>
        <begin position="564"/>
        <end position="587"/>
    </location>
</feature>
<accession>A0A077ZVR6</accession>
<dbReference type="OMA" id="FTKSWED"/>
<feature type="region of interest" description="Disordered" evidence="2">
    <location>
        <begin position="602"/>
        <end position="645"/>
    </location>
</feature>
<feature type="compositionally biased region" description="Polar residues" evidence="2">
    <location>
        <begin position="564"/>
        <end position="580"/>
    </location>
</feature>
<keyword evidence="1" id="KW-0175">Coiled coil</keyword>
<dbReference type="EMBL" id="CCKQ01002938">
    <property type="protein sequence ID" value="CDW74035.1"/>
    <property type="molecule type" value="Genomic_DNA"/>
</dbReference>
<evidence type="ECO:0000256" key="1">
    <source>
        <dbReference type="SAM" id="Coils"/>
    </source>
</evidence>
<dbReference type="Proteomes" id="UP000039865">
    <property type="component" value="Unassembled WGS sequence"/>
</dbReference>
<organism evidence="3 4">
    <name type="scientific">Stylonychia lemnae</name>
    <name type="common">Ciliate</name>
    <dbReference type="NCBI Taxonomy" id="5949"/>
    <lineage>
        <taxon>Eukaryota</taxon>
        <taxon>Sar</taxon>
        <taxon>Alveolata</taxon>
        <taxon>Ciliophora</taxon>
        <taxon>Intramacronucleata</taxon>
        <taxon>Spirotrichea</taxon>
        <taxon>Stichotrichia</taxon>
        <taxon>Sporadotrichida</taxon>
        <taxon>Oxytrichidae</taxon>
        <taxon>Stylonychinae</taxon>
        <taxon>Stylonychia</taxon>
    </lineage>
</organism>
<reference evidence="3 4" key="1">
    <citation type="submission" date="2014-06" db="EMBL/GenBank/DDBJ databases">
        <authorList>
            <person name="Swart Estienne"/>
        </authorList>
    </citation>
    <scope>NUCLEOTIDE SEQUENCE [LARGE SCALE GENOMIC DNA]</scope>
    <source>
        <strain evidence="3 4">130c</strain>
    </source>
</reference>
<gene>
    <name evidence="3" type="primary">Contig1953.g2116</name>
    <name evidence="3" type="ORF">STYLEM_3027</name>
</gene>